<keyword evidence="1" id="KW-0812">Transmembrane</keyword>
<protein>
    <submittedName>
        <fullName evidence="2">Uncharacterized protein</fullName>
    </submittedName>
</protein>
<reference evidence="2 3" key="1">
    <citation type="submission" date="2019-08" db="EMBL/GenBank/DDBJ databases">
        <title>Phlebobacter frassis gen. nov. sp. nov., a new member of family Sphingobacteriaceae isolated from sand fly rearing media.</title>
        <authorList>
            <person name="Kakumanu M.L."/>
            <person name="Marayati B.F."/>
            <person name="Wada-Katsumata A."/>
            <person name="Wasserberg G."/>
            <person name="Schal C."/>
            <person name="Apperson C.S."/>
            <person name="Ponnusamy L."/>
        </authorList>
    </citation>
    <scope>NUCLEOTIDE SEQUENCE [LARGE SCALE GENOMIC DNA]</scope>
    <source>
        <strain evidence="2 3">SSI9</strain>
    </source>
</reference>
<accession>A0A5D4HE85</accession>
<dbReference type="Proteomes" id="UP000322362">
    <property type="component" value="Unassembled WGS sequence"/>
</dbReference>
<gene>
    <name evidence="2" type="ORF">FXV77_01000</name>
</gene>
<comment type="caution">
    <text evidence="2">The sequence shown here is derived from an EMBL/GenBank/DDBJ whole genome shotgun (WGS) entry which is preliminary data.</text>
</comment>
<name>A0A5D4HE85_9SPHI</name>
<dbReference type="RefSeq" id="WP_148917360.1">
    <property type="nucleotide sequence ID" value="NZ_VTAV01000001.1"/>
</dbReference>
<evidence type="ECO:0000256" key="1">
    <source>
        <dbReference type="SAM" id="Phobius"/>
    </source>
</evidence>
<keyword evidence="1" id="KW-1133">Transmembrane helix</keyword>
<evidence type="ECO:0000313" key="2">
    <source>
        <dbReference type="EMBL" id="TYR37895.1"/>
    </source>
</evidence>
<dbReference type="AlphaFoldDB" id="A0A5D4HE85"/>
<sequence length="164" mass="19234">MIFNQKGGYMVALSYFWDMVNKSFHIATLHRGRYMLLLLAGVCLITAIASRFPISEIAKILVVLVSLPLLIFCSTKWSKNDSVWIIKEGKVVIQFKNQQEDSFPLDNIKYLRNVPRSGGNLIMFFFKKDKKTKRYWRNKLFEKADDLHALVHAIRQEGVEYYYM</sequence>
<organism evidence="2 3">
    <name type="scientific">Sphingobacterium phlebotomi</name>
    <dbReference type="NCBI Taxonomy" id="2605433"/>
    <lineage>
        <taxon>Bacteria</taxon>
        <taxon>Pseudomonadati</taxon>
        <taxon>Bacteroidota</taxon>
        <taxon>Sphingobacteriia</taxon>
        <taxon>Sphingobacteriales</taxon>
        <taxon>Sphingobacteriaceae</taxon>
        <taxon>Sphingobacterium</taxon>
    </lineage>
</organism>
<dbReference type="EMBL" id="VTAV01000001">
    <property type="protein sequence ID" value="TYR37895.1"/>
    <property type="molecule type" value="Genomic_DNA"/>
</dbReference>
<feature type="transmembrane region" description="Helical" evidence="1">
    <location>
        <begin position="34"/>
        <end position="54"/>
    </location>
</feature>
<keyword evidence="3" id="KW-1185">Reference proteome</keyword>
<evidence type="ECO:0000313" key="3">
    <source>
        <dbReference type="Proteomes" id="UP000322362"/>
    </source>
</evidence>
<keyword evidence="1" id="KW-0472">Membrane</keyword>
<proteinExistence type="predicted"/>